<dbReference type="SUPFAM" id="SSF81452">
    <property type="entry name" value="Cytochrome c oxidase subunit III-like"/>
    <property type="match status" value="2"/>
</dbReference>
<dbReference type="Proteomes" id="UP000010798">
    <property type="component" value="Chromosome"/>
</dbReference>
<dbReference type="GO" id="GO:0004129">
    <property type="term" value="F:cytochrome-c oxidase activity"/>
    <property type="evidence" value="ECO:0007669"/>
    <property type="project" value="InterPro"/>
</dbReference>
<protein>
    <submittedName>
        <fullName evidence="9">Heme/copper-type cytochrome/quinol oxidase, subunit 3</fullName>
    </submittedName>
</protein>
<keyword evidence="4 7" id="KW-0812">Transmembrane</keyword>
<dbReference type="PANTHER" id="PTHR11403:SF2">
    <property type="entry name" value="CYTOCHROME BO(3) UBIQUINOL OXIDASE SUBUNIT 3"/>
    <property type="match status" value="1"/>
</dbReference>
<gene>
    <name evidence="9" type="ordered locus">Sinac_6889</name>
</gene>
<dbReference type="InterPro" id="IPR000298">
    <property type="entry name" value="Cyt_c_oxidase-like_su3"/>
</dbReference>
<dbReference type="RefSeq" id="WP_015250021.1">
    <property type="nucleotide sequence ID" value="NC_019892.1"/>
</dbReference>
<keyword evidence="10" id="KW-1185">Reference proteome</keyword>
<dbReference type="EMBL" id="CP003364">
    <property type="protein sequence ID" value="AGA30949.1"/>
    <property type="molecule type" value="Genomic_DNA"/>
</dbReference>
<evidence type="ECO:0000256" key="4">
    <source>
        <dbReference type="ARBA" id="ARBA00022692"/>
    </source>
</evidence>
<dbReference type="STRING" id="886293.Sinac_6889"/>
<evidence type="ECO:0000313" key="10">
    <source>
        <dbReference type="Proteomes" id="UP000010798"/>
    </source>
</evidence>
<comment type="similarity">
    <text evidence="2">Belongs to the cytochrome c oxidase subunit 3 family.</text>
</comment>
<keyword evidence="3" id="KW-1003">Cell membrane</keyword>
<evidence type="ECO:0000256" key="6">
    <source>
        <dbReference type="ARBA" id="ARBA00023136"/>
    </source>
</evidence>
<evidence type="ECO:0000256" key="2">
    <source>
        <dbReference type="ARBA" id="ARBA00010581"/>
    </source>
</evidence>
<evidence type="ECO:0000256" key="7">
    <source>
        <dbReference type="SAM" id="Phobius"/>
    </source>
</evidence>
<dbReference type="PROSITE" id="PS50253">
    <property type="entry name" value="COX3"/>
    <property type="match status" value="1"/>
</dbReference>
<comment type="subcellular location">
    <subcellularLocation>
        <location evidence="1">Cell membrane</location>
        <topology evidence="1">Multi-pass membrane protein</topology>
    </subcellularLocation>
</comment>
<feature type="transmembrane region" description="Helical" evidence="7">
    <location>
        <begin position="35"/>
        <end position="58"/>
    </location>
</feature>
<feature type="transmembrane region" description="Helical" evidence="7">
    <location>
        <begin position="207"/>
        <end position="228"/>
    </location>
</feature>
<dbReference type="CDD" id="cd00386">
    <property type="entry name" value="Heme_Cu_Oxidase_III_like"/>
    <property type="match status" value="1"/>
</dbReference>
<proteinExistence type="inferred from homology"/>
<evidence type="ECO:0000256" key="5">
    <source>
        <dbReference type="ARBA" id="ARBA00022989"/>
    </source>
</evidence>
<dbReference type="InterPro" id="IPR035973">
    <property type="entry name" value="Cyt_c_oxidase_su3-like_sf"/>
</dbReference>
<evidence type="ECO:0000256" key="1">
    <source>
        <dbReference type="ARBA" id="ARBA00004651"/>
    </source>
</evidence>
<dbReference type="eggNOG" id="COG1845">
    <property type="taxonomic scope" value="Bacteria"/>
</dbReference>
<organism evidence="9 10">
    <name type="scientific">Singulisphaera acidiphila (strain ATCC BAA-1392 / DSM 18658 / VKM B-2454 / MOB10)</name>
    <dbReference type="NCBI Taxonomy" id="886293"/>
    <lineage>
        <taxon>Bacteria</taxon>
        <taxon>Pseudomonadati</taxon>
        <taxon>Planctomycetota</taxon>
        <taxon>Planctomycetia</taxon>
        <taxon>Isosphaerales</taxon>
        <taxon>Isosphaeraceae</taxon>
        <taxon>Singulisphaera</taxon>
    </lineage>
</organism>
<dbReference type="PANTHER" id="PTHR11403">
    <property type="entry name" value="CYTOCHROME C OXIDASE SUBUNIT III"/>
    <property type="match status" value="1"/>
</dbReference>
<dbReference type="GO" id="GO:0019646">
    <property type="term" value="P:aerobic electron transport chain"/>
    <property type="evidence" value="ECO:0007669"/>
    <property type="project" value="InterPro"/>
</dbReference>
<keyword evidence="6 7" id="KW-0472">Membrane</keyword>
<name>L0DNK7_SINAD</name>
<feature type="domain" description="Heme-copper oxidase subunit III family profile" evidence="8">
    <location>
        <begin position="34"/>
        <end position="354"/>
    </location>
</feature>
<sequence length="354" mass="39102">MAHVADPPNSSELAGHVTPAARTAVQHPPVSPGKVAMWLFLATEIMFFTGLIGSYIVLRAGSPPTSFTNLFPPATNLSSVHKNAQGVILKEVGANHEEVVEILERNTTFDKFQTEELEKRLLAIERGEPDDAKANKLKEETTKEFKHEQAEHLVHALPAGILFGVTPEKAQKVHDELEAVGATTSIVPLSFFNWPKPYDFMTNPLSIDLTAANTFLLICSSVTMVFALSSFQRDERRKGTLWLLATTLIGSGFLSVQVYEYYQLMFGHHYPPGISATGHFRPSVSIFASCFFTMTGFHGAHVAGGVVMLACLTLNSALTGSYRKDHYSSVELVGLYWHFVDLVWILLFTVVYLI</sequence>
<evidence type="ECO:0000313" key="9">
    <source>
        <dbReference type="EMBL" id="AGA30949.1"/>
    </source>
</evidence>
<dbReference type="Pfam" id="PF00510">
    <property type="entry name" value="COX3"/>
    <property type="match status" value="1"/>
</dbReference>
<evidence type="ECO:0000256" key="3">
    <source>
        <dbReference type="ARBA" id="ARBA00022475"/>
    </source>
</evidence>
<dbReference type="GO" id="GO:0005886">
    <property type="term" value="C:plasma membrane"/>
    <property type="evidence" value="ECO:0007669"/>
    <property type="project" value="UniProtKB-SubCell"/>
</dbReference>
<dbReference type="Gene3D" id="1.20.120.80">
    <property type="entry name" value="Cytochrome c oxidase, subunit III, four-helix bundle"/>
    <property type="match status" value="2"/>
</dbReference>
<feature type="transmembrane region" description="Helical" evidence="7">
    <location>
        <begin position="286"/>
        <end position="314"/>
    </location>
</feature>
<feature type="transmembrane region" description="Helical" evidence="7">
    <location>
        <begin position="240"/>
        <end position="259"/>
    </location>
</feature>
<dbReference type="AlphaFoldDB" id="L0DNK7"/>
<dbReference type="KEGG" id="saci:Sinac_6889"/>
<reference evidence="9 10" key="1">
    <citation type="submission" date="2012-02" db="EMBL/GenBank/DDBJ databases">
        <title>Complete sequence of chromosome of Singulisphaera acidiphila DSM 18658.</title>
        <authorList>
            <consortium name="US DOE Joint Genome Institute (JGI-PGF)"/>
            <person name="Lucas S."/>
            <person name="Copeland A."/>
            <person name="Lapidus A."/>
            <person name="Glavina del Rio T."/>
            <person name="Dalin E."/>
            <person name="Tice H."/>
            <person name="Bruce D."/>
            <person name="Goodwin L."/>
            <person name="Pitluck S."/>
            <person name="Peters L."/>
            <person name="Ovchinnikova G."/>
            <person name="Chertkov O."/>
            <person name="Kyrpides N."/>
            <person name="Mavromatis K."/>
            <person name="Ivanova N."/>
            <person name="Brettin T."/>
            <person name="Detter J.C."/>
            <person name="Han C."/>
            <person name="Larimer F."/>
            <person name="Land M."/>
            <person name="Hauser L."/>
            <person name="Markowitz V."/>
            <person name="Cheng J.-F."/>
            <person name="Hugenholtz P."/>
            <person name="Woyke T."/>
            <person name="Wu D."/>
            <person name="Tindall B."/>
            <person name="Pomrenke H."/>
            <person name="Brambilla E."/>
            <person name="Klenk H.-P."/>
            <person name="Eisen J.A."/>
        </authorList>
    </citation>
    <scope>NUCLEOTIDE SEQUENCE [LARGE SCALE GENOMIC DNA]</scope>
    <source>
        <strain evidence="10">ATCC BAA-1392 / DSM 18658 / VKM B-2454 / MOB10</strain>
    </source>
</reference>
<feature type="transmembrane region" description="Helical" evidence="7">
    <location>
        <begin position="335"/>
        <end position="353"/>
    </location>
</feature>
<evidence type="ECO:0000259" key="8">
    <source>
        <dbReference type="PROSITE" id="PS50253"/>
    </source>
</evidence>
<feature type="transmembrane region" description="Helical" evidence="7">
    <location>
        <begin position="177"/>
        <end position="195"/>
    </location>
</feature>
<dbReference type="HOGENOM" id="CLU_044071_1_0_0"/>
<dbReference type="InterPro" id="IPR013833">
    <property type="entry name" value="Cyt_c_oxidase_su3_a-hlx"/>
</dbReference>
<keyword evidence="5 7" id="KW-1133">Transmembrane helix</keyword>
<dbReference type="InterPro" id="IPR024791">
    <property type="entry name" value="Cyt_c/ubiquinol_Oxase_su3"/>
</dbReference>
<accession>L0DNK7</accession>
<dbReference type="OrthoDB" id="9810850at2"/>